<dbReference type="InParanoid" id="A0A1S0UGT1"/>
<dbReference type="OrthoDB" id="5837354at2759"/>
<dbReference type="EMBL" id="JH712228">
    <property type="protein sequence ID" value="EJD74763.1"/>
    <property type="molecule type" value="Genomic_DNA"/>
</dbReference>
<accession>A0A1S0UGT1</accession>
<feature type="signal peptide" evidence="1">
    <location>
        <begin position="1"/>
        <end position="24"/>
    </location>
</feature>
<dbReference type="KEGG" id="loa:LOAG_17968"/>
<sequence length="104" mass="11780">MMINQHRQLFIVLIIFHLSLTATSYPFFGNNGFQLVQSRKCLGGKIFEVHNVQDNEQCLQACMYYNGVAFNIIQLGEFEFMCEILGTMSGIIAQPGVACYYLIA</sequence>
<protein>
    <recommendedName>
        <fullName evidence="3">Apple domain-containing protein</fullName>
    </recommendedName>
</protein>
<keyword evidence="1" id="KW-0732">Signal</keyword>
<organism evidence="2">
    <name type="scientific">Loa loa</name>
    <name type="common">Eye worm</name>
    <name type="synonym">Filaria loa</name>
    <dbReference type="NCBI Taxonomy" id="7209"/>
    <lineage>
        <taxon>Eukaryota</taxon>
        <taxon>Metazoa</taxon>
        <taxon>Ecdysozoa</taxon>
        <taxon>Nematoda</taxon>
        <taxon>Chromadorea</taxon>
        <taxon>Rhabditida</taxon>
        <taxon>Spirurina</taxon>
        <taxon>Spiruromorpha</taxon>
        <taxon>Filarioidea</taxon>
        <taxon>Onchocercidae</taxon>
        <taxon>Loa</taxon>
    </lineage>
</organism>
<evidence type="ECO:0000313" key="2">
    <source>
        <dbReference type="EMBL" id="EJD74763.1"/>
    </source>
</evidence>
<dbReference type="FunCoup" id="A0A1S0UGT1">
    <property type="interactions" value="129"/>
</dbReference>
<dbReference type="GeneID" id="31251803"/>
<reference evidence="2" key="1">
    <citation type="submission" date="2012-04" db="EMBL/GenBank/DDBJ databases">
        <title>The Genome Sequence of Loa loa.</title>
        <authorList>
            <consortium name="The Broad Institute Genome Sequencing Platform"/>
            <consortium name="Broad Institute Genome Sequencing Center for Infectious Disease"/>
            <person name="Nutman T.B."/>
            <person name="Fink D.L."/>
            <person name="Russ C."/>
            <person name="Young S."/>
            <person name="Zeng Q."/>
            <person name="Gargeya S."/>
            <person name="Alvarado L."/>
            <person name="Berlin A."/>
            <person name="Chapman S.B."/>
            <person name="Chen Z."/>
            <person name="Freedman E."/>
            <person name="Gellesch M."/>
            <person name="Goldberg J."/>
            <person name="Griggs A."/>
            <person name="Gujja S."/>
            <person name="Heilman E.R."/>
            <person name="Heiman D."/>
            <person name="Howarth C."/>
            <person name="Mehta T."/>
            <person name="Neiman D."/>
            <person name="Pearson M."/>
            <person name="Roberts A."/>
            <person name="Saif S."/>
            <person name="Shea T."/>
            <person name="Shenoy N."/>
            <person name="Sisk P."/>
            <person name="Stolte C."/>
            <person name="Sykes S."/>
            <person name="White J."/>
            <person name="Yandava C."/>
            <person name="Haas B."/>
            <person name="Henn M.R."/>
            <person name="Nusbaum C."/>
            <person name="Birren B."/>
        </authorList>
    </citation>
    <scope>NUCLEOTIDE SEQUENCE [LARGE SCALE GENOMIC DNA]</scope>
</reference>
<dbReference type="AlphaFoldDB" id="A0A1S0UGT1"/>
<gene>
    <name evidence="2" type="ORF">LOAG_17968</name>
</gene>
<proteinExistence type="predicted"/>
<evidence type="ECO:0000256" key="1">
    <source>
        <dbReference type="SAM" id="SignalP"/>
    </source>
</evidence>
<feature type="chain" id="PRO_5010269157" description="Apple domain-containing protein" evidence="1">
    <location>
        <begin position="25"/>
        <end position="104"/>
    </location>
</feature>
<evidence type="ECO:0008006" key="3">
    <source>
        <dbReference type="Google" id="ProtNLM"/>
    </source>
</evidence>
<dbReference type="CTD" id="31251803"/>
<name>A0A1S0UGT1_LOALO</name>
<dbReference type="RefSeq" id="XP_020305661.1">
    <property type="nucleotide sequence ID" value="XM_020450637.1"/>
</dbReference>
<dbReference type="OMA" id="FMCEILG"/>